<feature type="region of interest" description="Disordered" evidence="1">
    <location>
        <begin position="1"/>
        <end position="31"/>
    </location>
</feature>
<dbReference type="RefSeq" id="WP_006672435.1">
    <property type="nucleotide sequence ID" value="NZ_AOMA01000073.1"/>
</dbReference>
<gene>
    <name evidence="2" type="ORF">C446_07497</name>
</gene>
<dbReference type="OrthoDB" id="330762at2157"/>
<dbReference type="Proteomes" id="UP000011607">
    <property type="component" value="Unassembled WGS sequence"/>
</dbReference>
<organism evidence="2 3">
    <name type="scientific">Halobiforma nitratireducens JCM 10879</name>
    <dbReference type="NCBI Taxonomy" id="1227454"/>
    <lineage>
        <taxon>Archaea</taxon>
        <taxon>Methanobacteriati</taxon>
        <taxon>Methanobacteriota</taxon>
        <taxon>Stenosarchaea group</taxon>
        <taxon>Halobacteria</taxon>
        <taxon>Halobacteriales</taxon>
        <taxon>Natrialbaceae</taxon>
        <taxon>Halobiforma</taxon>
    </lineage>
</organism>
<evidence type="ECO:0000256" key="1">
    <source>
        <dbReference type="SAM" id="MobiDB-lite"/>
    </source>
</evidence>
<evidence type="ECO:0000313" key="2">
    <source>
        <dbReference type="EMBL" id="EMA40251.1"/>
    </source>
</evidence>
<keyword evidence="3" id="KW-1185">Reference proteome</keyword>
<proteinExistence type="predicted"/>
<dbReference type="AlphaFoldDB" id="M0M3H4"/>
<evidence type="ECO:0000313" key="3">
    <source>
        <dbReference type="Proteomes" id="UP000011607"/>
    </source>
</evidence>
<dbReference type="EMBL" id="AOMA01000073">
    <property type="protein sequence ID" value="EMA40251.1"/>
    <property type="molecule type" value="Genomic_DNA"/>
</dbReference>
<name>M0M3H4_9EURY</name>
<comment type="caution">
    <text evidence="2">The sequence shown here is derived from an EMBL/GenBank/DDBJ whole genome shotgun (WGS) entry which is preliminary data.</text>
</comment>
<protein>
    <submittedName>
        <fullName evidence="2">Uncharacterized protein</fullName>
    </submittedName>
</protein>
<accession>M0M3H4</accession>
<dbReference type="STRING" id="1227454.C446_07497"/>
<reference evidence="2 3" key="1">
    <citation type="journal article" date="2014" name="PLoS Genet.">
        <title>Phylogenetically driven sequencing of extremely halophilic archaea reveals strategies for static and dynamic osmo-response.</title>
        <authorList>
            <person name="Becker E.A."/>
            <person name="Seitzer P.M."/>
            <person name="Tritt A."/>
            <person name="Larsen D."/>
            <person name="Krusor M."/>
            <person name="Yao A.I."/>
            <person name="Wu D."/>
            <person name="Madern D."/>
            <person name="Eisen J.A."/>
            <person name="Darling A.E."/>
            <person name="Facciotti M.T."/>
        </authorList>
    </citation>
    <scope>NUCLEOTIDE SEQUENCE [LARGE SCALE GENOMIC DNA]</scope>
    <source>
        <strain evidence="2 3">JCM 10879</strain>
    </source>
</reference>
<sequence length="91" mass="10431">MTDETPNSKSDSDSDSSKKPSGTTIKRQRPNRLRIKACDLEIEAESHEMDVDEMMSECAPEMEEIMEYHMVGDMVKIEERDLFAEIFGGNR</sequence>